<dbReference type="EMBL" id="CP027433">
    <property type="protein sequence ID" value="AVM00111.1"/>
    <property type="molecule type" value="Genomic_DNA"/>
</dbReference>
<reference evidence="1 2" key="1">
    <citation type="submission" date="2018-03" db="EMBL/GenBank/DDBJ databases">
        <title>Characteristics and genome of n-alkane degrading marine bacteria Gordonia iterans isolated from crude oil contaminated in Tae-an, South Korea.</title>
        <authorList>
            <person name="Lee S.-S."/>
            <person name="Kim H."/>
        </authorList>
    </citation>
    <scope>NUCLEOTIDE SEQUENCE [LARGE SCALE GENOMIC DNA]</scope>
    <source>
        <strain evidence="1 2">Co17</strain>
    </source>
</reference>
<protein>
    <submittedName>
        <fullName evidence="1">TIGR03089 family protein</fullName>
    </submittedName>
</protein>
<evidence type="ECO:0000313" key="1">
    <source>
        <dbReference type="EMBL" id="AVM00111.1"/>
    </source>
</evidence>
<dbReference type="KEGG" id="git:C6V83_07310"/>
<evidence type="ECO:0000313" key="2">
    <source>
        <dbReference type="Proteomes" id="UP000239814"/>
    </source>
</evidence>
<proteinExistence type="predicted"/>
<dbReference type="SUPFAM" id="SSF56801">
    <property type="entry name" value="Acetyl-CoA synthetase-like"/>
    <property type="match status" value="1"/>
</dbReference>
<dbReference type="RefSeq" id="WP_105941842.1">
    <property type="nucleotide sequence ID" value="NZ_CP027433.1"/>
</dbReference>
<dbReference type="InterPro" id="IPR042099">
    <property type="entry name" value="ANL_N_sf"/>
</dbReference>
<dbReference type="NCBIfam" id="TIGR03089">
    <property type="entry name" value="TIGR03089 family protein"/>
    <property type="match status" value="1"/>
</dbReference>
<dbReference type="Gene3D" id="3.40.50.12780">
    <property type="entry name" value="N-terminal domain of ligase-like"/>
    <property type="match status" value="1"/>
</dbReference>
<dbReference type="OrthoDB" id="3396763at2"/>
<gene>
    <name evidence="1" type="ORF">C6V83_07310</name>
</gene>
<dbReference type="Proteomes" id="UP000239814">
    <property type="component" value="Chromosome"/>
</dbReference>
<organism evidence="1 2">
    <name type="scientific">Gordonia iterans</name>
    <dbReference type="NCBI Taxonomy" id="1004901"/>
    <lineage>
        <taxon>Bacteria</taxon>
        <taxon>Bacillati</taxon>
        <taxon>Actinomycetota</taxon>
        <taxon>Actinomycetes</taxon>
        <taxon>Mycobacteriales</taxon>
        <taxon>Gordoniaceae</taxon>
        <taxon>Gordonia</taxon>
    </lineage>
</organism>
<dbReference type="InterPro" id="IPR017523">
    <property type="entry name" value="Rv3268"/>
</dbReference>
<keyword evidence="2" id="KW-1185">Reference proteome</keyword>
<name>A0A2S0KEQ3_9ACTN</name>
<dbReference type="AlphaFoldDB" id="A0A2S0KEQ3"/>
<sequence>MSGTTITGAVFAAVDDRARPLLTYYGAGQRVGLSGATLENWAAKIGNYLRDEAGLAPGDAVVVDLPEHWQSAAVLLGAWWAGLRISMHDDATSADEARVAFTTLDRVDGHREVEDLVVVPLDPFGGRVSGLPAFANDFGDTVRPHGDQFSPGGTGPLALGELTVEQVLTRAGDAGQADGVRPGMRVLSTRPWQSADGVVVHLLAPLLAGAALVWADPAAGLDLSSIAETEKTGLTLD</sequence>
<accession>A0A2S0KEQ3</accession>